<comment type="caution">
    <text evidence="1">The sequence shown here is derived from an EMBL/GenBank/DDBJ whole genome shotgun (WGS) entry which is preliminary data.</text>
</comment>
<dbReference type="EMBL" id="AUZY01007860">
    <property type="protein sequence ID" value="EQD48437.1"/>
    <property type="molecule type" value="Genomic_DNA"/>
</dbReference>
<dbReference type="Pfam" id="PF08665">
    <property type="entry name" value="PglZ"/>
    <property type="match status" value="1"/>
</dbReference>
<feature type="non-terminal residue" evidence="1">
    <location>
        <position position="1"/>
    </location>
</feature>
<organism evidence="1">
    <name type="scientific">mine drainage metagenome</name>
    <dbReference type="NCBI Taxonomy" id="410659"/>
    <lineage>
        <taxon>unclassified sequences</taxon>
        <taxon>metagenomes</taxon>
        <taxon>ecological metagenomes</taxon>
    </lineage>
</organism>
<reference evidence="1" key="2">
    <citation type="journal article" date="2014" name="ISME J.">
        <title>Microbial stratification in low pH oxic and suboxic macroscopic growths along an acid mine drainage.</title>
        <authorList>
            <person name="Mendez-Garcia C."/>
            <person name="Mesa V."/>
            <person name="Sprenger R.R."/>
            <person name="Richter M."/>
            <person name="Diez M.S."/>
            <person name="Solano J."/>
            <person name="Bargiela R."/>
            <person name="Golyshina O.V."/>
            <person name="Manteca A."/>
            <person name="Ramos J.L."/>
            <person name="Gallego J.R."/>
            <person name="Llorente I."/>
            <person name="Martins Dos Santos V.A."/>
            <person name="Jensen O.N."/>
            <person name="Pelaez A.I."/>
            <person name="Sanchez J."/>
            <person name="Ferrer M."/>
        </authorList>
    </citation>
    <scope>NUCLEOTIDE SEQUENCE</scope>
</reference>
<gene>
    <name evidence="1" type="ORF">B1B_12044</name>
</gene>
<accession>T0ZUZ3</accession>
<proteinExistence type="predicted"/>
<name>T0ZUZ3_9ZZZZ</name>
<sequence length="158" mass="17879">SDIEVQIPKSIHRLRLAGGGSRFVHGGATLQEVVVPVLAINKKRRSDTRLVNVRVLPDTDKITTGQLVVRLFQAEPVSDKVQTRVLRAGLYVGETLISNDPQPELTFDSTSAEQRDRYQSIQLLLNKDANDYNNRAVEFRLGERIPNTNQWRVYEKAI</sequence>
<protein>
    <submittedName>
        <fullName evidence="1">PglZ domain protein</fullName>
    </submittedName>
</protein>
<evidence type="ECO:0000313" key="1">
    <source>
        <dbReference type="EMBL" id="EQD48437.1"/>
    </source>
</evidence>
<dbReference type="AlphaFoldDB" id="T0ZUZ3"/>
<reference evidence="1" key="1">
    <citation type="submission" date="2013-08" db="EMBL/GenBank/DDBJ databases">
        <authorList>
            <person name="Mendez C."/>
            <person name="Richter M."/>
            <person name="Ferrer M."/>
            <person name="Sanchez J."/>
        </authorList>
    </citation>
    <scope>NUCLEOTIDE SEQUENCE</scope>
</reference>
<feature type="non-terminal residue" evidence="1">
    <location>
        <position position="158"/>
    </location>
</feature>